<feature type="active site" description="Nucleophile" evidence="5">
    <location>
        <position position="49"/>
    </location>
</feature>
<dbReference type="InterPro" id="IPR017937">
    <property type="entry name" value="Thioredoxin_CS"/>
</dbReference>
<name>A0A2R6ASN1_9ARCH</name>
<reference evidence="8 9" key="1">
    <citation type="submission" date="2017-04" db="EMBL/GenBank/DDBJ databases">
        <title>Novel microbial lineages endemic to geothermal iron-oxide mats fill important gaps in the evolutionary history of Archaea.</title>
        <authorList>
            <person name="Jay Z.J."/>
            <person name="Beam J.P."/>
            <person name="Dlakic M."/>
            <person name="Rusch D.B."/>
            <person name="Kozubal M.A."/>
            <person name="Inskeep W.P."/>
        </authorList>
    </citation>
    <scope>NUCLEOTIDE SEQUENCE [LARGE SCALE GENOMIC DNA]</scope>
    <source>
        <strain evidence="8">OSP_D</strain>
    </source>
</reference>
<dbReference type="PIRSF" id="PIRSF000077">
    <property type="entry name" value="Thioredoxin"/>
    <property type="match status" value="1"/>
</dbReference>
<comment type="caution">
    <text evidence="8">The sequence shown here is derived from an EMBL/GenBank/DDBJ whole genome shotgun (WGS) entry which is preliminary data.</text>
</comment>
<dbReference type="NCBIfam" id="TIGR01068">
    <property type="entry name" value="thioredoxin"/>
    <property type="match status" value="1"/>
</dbReference>
<dbReference type="Gene3D" id="3.40.30.10">
    <property type="entry name" value="Glutaredoxin"/>
    <property type="match status" value="1"/>
</dbReference>
<evidence type="ECO:0000256" key="2">
    <source>
        <dbReference type="ARBA" id="ARBA00022982"/>
    </source>
</evidence>
<dbReference type="SUPFAM" id="SSF52833">
    <property type="entry name" value="Thioredoxin-like"/>
    <property type="match status" value="1"/>
</dbReference>
<sequence length="125" mass="13882">MRLAGSKKNEKVEPAKPKMLELSDANFEQTVRDNKLMVVDFWAPWCGPCRIVSPIIEQLAEEYAGKLSFGKLNVDDNPMTAQAYGIQGIPTIMFFRYGEPVDMIVGAAPKAYISSKINQLLEADA</sequence>
<evidence type="ECO:0000256" key="5">
    <source>
        <dbReference type="PIRSR" id="PIRSR000077-1"/>
    </source>
</evidence>
<evidence type="ECO:0000256" key="4">
    <source>
        <dbReference type="ARBA" id="ARBA00023284"/>
    </source>
</evidence>
<dbReference type="Proteomes" id="UP000240322">
    <property type="component" value="Unassembled WGS sequence"/>
</dbReference>
<dbReference type="PROSITE" id="PS00194">
    <property type="entry name" value="THIOREDOXIN_1"/>
    <property type="match status" value="1"/>
</dbReference>
<feature type="domain" description="Thioredoxin" evidence="7">
    <location>
        <begin position="1"/>
        <end position="122"/>
    </location>
</feature>
<evidence type="ECO:0000256" key="3">
    <source>
        <dbReference type="ARBA" id="ARBA00023157"/>
    </source>
</evidence>
<dbReference type="PROSITE" id="PS51352">
    <property type="entry name" value="THIOREDOXIN_2"/>
    <property type="match status" value="1"/>
</dbReference>
<dbReference type="InterPro" id="IPR013766">
    <property type="entry name" value="Thioredoxin_domain"/>
</dbReference>
<proteinExistence type="predicted"/>
<dbReference type="EMBL" id="NEXE01000097">
    <property type="protein sequence ID" value="PSN89399.1"/>
    <property type="molecule type" value="Genomic_DNA"/>
</dbReference>
<dbReference type="GO" id="GO:0045454">
    <property type="term" value="P:cell redox homeostasis"/>
    <property type="evidence" value="ECO:0007669"/>
    <property type="project" value="TreeGrafter"/>
</dbReference>
<keyword evidence="2" id="KW-0249">Electron transport</keyword>
<feature type="site" description="Deprotonates C-terminal active site Cys" evidence="5">
    <location>
        <position position="40"/>
    </location>
</feature>
<keyword evidence="3 6" id="KW-1015">Disulfide bond</keyword>
<organism evidence="8 9">
    <name type="scientific">Candidatus Marsarchaeota G2 archaeon OSP_D</name>
    <dbReference type="NCBI Taxonomy" id="1978157"/>
    <lineage>
        <taxon>Archaea</taxon>
        <taxon>Candidatus Marsarchaeota</taxon>
        <taxon>Candidatus Marsarchaeota group 2</taxon>
    </lineage>
</organism>
<dbReference type="CDD" id="cd02947">
    <property type="entry name" value="TRX_family"/>
    <property type="match status" value="1"/>
</dbReference>
<dbReference type="InterPro" id="IPR005746">
    <property type="entry name" value="Thioredoxin"/>
</dbReference>
<protein>
    <submittedName>
        <fullName evidence="8">Thioredoxin</fullName>
    </submittedName>
</protein>
<dbReference type="PANTHER" id="PTHR45663">
    <property type="entry name" value="GEO12009P1"/>
    <property type="match status" value="1"/>
</dbReference>
<keyword evidence="1" id="KW-0813">Transport</keyword>
<evidence type="ECO:0000259" key="7">
    <source>
        <dbReference type="PROSITE" id="PS51352"/>
    </source>
</evidence>
<feature type="site" description="Contributes to redox potential value" evidence="5">
    <location>
        <position position="47"/>
    </location>
</feature>
<gene>
    <name evidence="8" type="ORF">B9Q03_08530</name>
</gene>
<evidence type="ECO:0000256" key="1">
    <source>
        <dbReference type="ARBA" id="ARBA00022448"/>
    </source>
</evidence>
<evidence type="ECO:0000313" key="8">
    <source>
        <dbReference type="EMBL" id="PSN89399.1"/>
    </source>
</evidence>
<feature type="active site" description="Nucleophile" evidence="5">
    <location>
        <position position="46"/>
    </location>
</feature>
<dbReference type="AlphaFoldDB" id="A0A2R6ASN1"/>
<feature type="site" description="Contributes to redox potential value" evidence="5">
    <location>
        <position position="48"/>
    </location>
</feature>
<dbReference type="GO" id="GO:0005829">
    <property type="term" value="C:cytosol"/>
    <property type="evidence" value="ECO:0007669"/>
    <property type="project" value="TreeGrafter"/>
</dbReference>
<dbReference type="PANTHER" id="PTHR45663:SF11">
    <property type="entry name" value="GEO12009P1"/>
    <property type="match status" value="1"/>
</dbReference>
<keyword evidence="4 6" id="KW-0676">Redox-active center</keyword>
<dbReference type="GO" id="GO:0015035">
    <property type="term" value="F:protein-disulfide reductase activity"/>
    <property type="evidence" value="ECO:0007669"/>
    <property type="project" value="InterPro"/>
</dbReference>
<evidence type="ECO:0000313" key="9">
    <source>
        <dbReference type="Proteomes" id="UP000240322"/>
    </source>
</evidence>
<accession>A0A2R6ASN1</accession>
<evidence type="ECO:0000256" key="6">
    <source>
        <dbReference type="PIRSR" id="PIRSR000077-4"/>
    </source>
</evidence>
<dbReference type="FunFam" id="3.40.30.10:FF:000001">
    <property type="entry name" value="Thioredoxin"/>
    <property type="match status" value="1"/>
</dbReference>
<dbReference type="Pfam" id="PF00085">
    <property type="entry name" value="Thioredoxin"/>
    <property type="match status" value="1"/>
</dbReference>
<dbReference type="InterPro" id="IPR036249">
    <property type="entry name" value="Thioredoxin-like_sf"/>
</dbReference>
<dbReference type="PRINTS" id="PR00421">
    <property type="entry name" value="THIOREDOXIN"/>
</dbReference>
<feature type="disulfide bond" description="Redox-active" evidence="6">
    <location>
        <begin position="46"/>
        <end position="49"/>
    </location>
</feature>